<dbReference type="Gene3D" id="1.20.1260.140">
    <property type="entry name" value="Alternative oxidase"/>
    <property type="match status" value="1"/>
</dbReference>
<evidence type="ECO:0000256" key="5">
    <source>
        <dbReference type="ARBA" id="ARBA00022660"/>
    </source>
</evidence>
<dbReference type="GO" id="GO:0010230">
    <property type="term" value="P:alternative respiration"/>
    <property type="evidence" value="ECO:0007669"/>
    <property type="project" value="TreeGrafter"/>
</dbReference>
<evidence type="ECO:0000313" key="15">
    <source>
        <dbReference type="Proteomes" id="UP000886520"/>
    </source>
</evidence>
<keyword evidence="10 13" id="KW-0560">Oxidoreductase</keyword>
<dbReference type="OrthoDB" id="4493at2759"/>
<keyword evidence="9" id="KW-1133">Transmembrane helix</keyword>
<dbReference type="GO" id="GO:0046872">
    <property type="term" value="F:metal ion binding"/>
    <property type="evidence" value="ECO:0007669"/>
    <property type="project" value="UniProtKB-UniRule"/>
</dbReference>
<gene>
    <name evidence="14" type="ORF">GOP47_0017456</name>
</gene>
<reference evidence="14" key="1">
    <citation type="submission" date="2021-01" db="EMBL/GenBank/DDBJ databases">
        <title>Adiantum capillus-veneris genome.</title>
        <authorList>
            <person name="Fang Y."/>
            <person name="Liao Q."/>
        </authorList>
    </citation>
    <scope>NUCLEOTIDE SEQUENCE</scope>
    <source>
        <strain evidence="14">H3</strain>
        <tissue evidence="14">Leaf</tissue>
    </source>
</reference>
<comment type="caution">
    <text evidence="14">The sequence shown here is derived from an EMBL/GenBank/DDBJ whole genome shotgun (WGS) entry which is preliminary data.</text>
</comment>
<dbReference type="GO" id="GO:0106292">
    <property type="term" value="F:superoxide-generating NADPH oxidase activity"/>
    <property type="evidence" value="ECO:0007669"/>
    <property type="project" value="UniProtKB-ARBA"/>
</dbReference>
<dbReference type="GO" id="GO:0009916">
    <property type="term" value="F:alternative oxidase activity"/>
    <property type="evidence" value="ECO:0007669"/>
    <property type="project" value="UniProtKB-UniRule"/>
</dbReference>
<keyword evidence="8 13" id="KW-0249">Electron transport</keyword>
<dbReference type="GO" id="GO:0016020">
    <property type="term" value="C:membrane"/>
    <property type="evidence" value="ECO:0007669"/>
    <property type="project" value="UniProtKB-SubCell"/>
</dbReference>
<evidence type="ECO:0000256" key="4">
    <source>
        <dbReference type="ARBA" id="ARBA00022448"/>
    </source>
</evidence>
<dbReference type="InterPro" id="IPR002680">
    <property type="entry name" value="AOX"/>
</dbReference>
<organism evidence="14 15">
    <name type="scientific">Adiantum capillus-veneris</name>
    <name type="common">Maidenhair fern</name>
    <dbReference type="NCBI Taxonomy" id="13818"/>
    <lineage>
        <taxon>Eukaryota</taxon>
        <taxon>Viridiplantae</taxon>
        <taxon>Streptophyta</taxon>
        <taxon>Embryophyta</taxon>
        <taxon>Tracheophyta</taxon>
        <taxon>Polypodiopsida</taxon>
        <taxon>Polypodiidae</taxon>
        <taxon>Polypodiales</taxon>
        <taxon>Pteridineae</taxon>
        <taxon>Pteridaceae</taxon>
        <taxon>Vittarioideae</taxon>
        <taxon>Adiantum</taxon>
    </lineage>
</organism>
<dbReference type="GO" id="GO:0102721">
    <property type="term" value="F:ubiquinol:oxygen oxidoreductase activity"/>
    <property type="evidence" value="ECO:0007669"/>
    <property type="project" value="UniProtKB-EC"/>
</dbReference>
<comment type="subcellular location">
    <subcellularLocation>
        <location evidence="2">Membrane</location>
    </subcellularLocation>
</comment>
<evidence type="ECO:0000256" key="12">
    <source>
        <dbReference type="ARBA" id="ARBA00023136"/>
    </source>
</evidence>
<evidence type="ECO:0000256" key="7">
    <source>
        <dbReference type="ARBA" id="ARBA00022723"/>
    </source>
</evidence>
<evidence type="ECO:0000256" key="6">
    <source>
        <dbReference type="ARBA" id="ARBA00022692"/>
    </source>
</evidence>
<evidence type="ECO:0000256" key="8">
    <source>
        <dbReference type="ARBA" id="ARBA00022982"/>
    </source>
</evidence>
<keyword evidence="7 13" id="KW-0479">Metal-binding</keyword>
<keyword evidence="4" id="KW-0813">Transport</keyword>
<dbReference type="GO" id="GO:0005739">
    <property type="term" value="C:mitochondrion"/>
    <property type="evidence" value="ECO:0007669"/>
    <property type="project" value="TreeGrafter"/>
</dbReference>
<dbReference type="EC" id="1.10.3.11" evidence="13"/>
<evidence type="ECO:0000256" key="2">
    <source>
        <dbReference type="ARBA" id="ARBA00004370"/>
    </source>
</evidence>
<dbReference type="CDD" id="cd01053">
    <property type="entry name" value="AOX"/>
    <property type="match status" value="1"/>
</dbReference>
<evidence type="ECO:0000256" key="10">
    <source>
        <dbReference type="ARBA" id="ARBA00023002"/>
    </source>
</evidence>
<sequence length="437" mass="50698">MAICASTKLHLSLKGKGHAARHVYVCVARSPEQAVERDQDGSVSTVKEGTDKRGQYALNNGFLTSSSDSYTSEEDDSQFFPKRIAFNYGFQAKFLRKDPTVPGNVFKLAFENFGREWTALRRSYLFAKLEKININKIEGGPLGIVSVYSSRGFVLFLRGFDKLLQLYDGLPKVKPDIQVVEEEVDELQKTLKKLTLSNDAVWEREKNRPPVEAPWWILGPYYVLCWMLDVIFENRPIQRFWFLETVARMPYFSYISMLHLYETLGWWRVGAEVRKVHFAEEWNEMHHLKIMESLGGDLEWRDRFFGQHAAFFYYWILNLMFLISPKVAYNFSELIEMHAVDTYGQFADENEKLLKTLPPPPVAVDYYESEDLYMYDEFQTSRLPETRRPKINSLYDVFSAIAGDEFEHVKTMVACQQLDTVIVSPHKTKITGVLGVL</sequence>
<keyword evidence="15" id="KW-1185">Reference proteome</keyword>
<dbReference type="EMBL" id="JABFUD020000017">
    <property type="protein sequence ID" value="KAI5066928.1"/>
    <property type="molecule type" value="Genomic_DNA"/>
</dbReference>
<dbReference type="Pfam" id="PF01786">
    <property type="entry name" value="AOX"/>
    <property type="match status" value="1"/>
</dbReference>
<keyword evidence="5 13" id="KW-0679">Respiratory chain</keyword>
<keyword evidence="12 13" id="KW-0472">Membrane</keyword>
<dbReference type="Proteomes" id="UP000886520">
    <property type="component" value="Chromosome 17"/>
</dbReference>
<evidence type="ECO:0000313" key="14">
    <source>
        <dbReference type="EMBL" id="KAI5066928.1"/>
    </source>
</evidence>
<dbReference type="AlphaFoldDB" id="A0A9D4UFC8"/>
<dbReference type="PANTHER" id="PTHR31803">
    <property type="entry name" value="ALTERNATIVE OXIDASE"/>
    <property type="match status" value="1"/>
</dbReference>
<evidence type="ECO:0000256" key="11">
    <source>
        <dbReference type="ARBA" id="ARBA00023004"/>
    </source>
</evidence>
<protein>
    <recommendedName>
        <fullName evidence="13">Ubiquinol oxidase</fullName>
        <ecNumber evidence="13">1.10.3.11</ecNumber>
    </recommendedName>
</protein>
<evidence type="ECO:0000256" key="3">
    <source>
        <dbReference type="ARBA" id="ARBA00008388"/>
    </source>
</evidence>
<comment type="cofactor">
    <cofactor evidence="13">
        <name>Fe cation</name>
        <dbReference type="ChEBI" id="CHEBI:24875"/>
    </cofactor>
    <text evidence="13">Binds 2 iron ions per subunit.</text>
</comment>
<keyword evidence="11 13" id="KW-0408">Iron</keyword>
<keyword evidence="6 13" id="KW-0812">Transmembrane</keyword>
<evidence type="ECO:0000256" key="13">
    <source>
        <dbReference type="RuleBase" id="RU003779"/>
    </source>
</evidence>
<evidence type="ECO:0000256" key="1">
    <source>
        <dbReference type="ARBA" id="ARBA00001192"/>
    </source>
</evidence>
<comment type="similarity">
    <text evidence="3 13">Belongs to the alternative oxidase family.</text>
</comment>
<comment type="catalytic activity">
    <reaction evidence="1 13">
        <text>2 a ubiquinol + O2 = 2 a ubiquinone + 2 H2O</text>
        <dbReference type="Rhea" id="RHEA:30255"/>
        <dbReference type="Rhea" id="RHEA-COMP:9565"/>
        <dbReference type="Rhea" id="RHEA-COMP:9566"/>
        <dbReference type="ChEBI" id="CHEBI:15377"/>
        <dbReference type="ChEBI" id="CHEBI:15379"/>
        <dbReference type="ChEBI" id="CHEBI:16389"/>
        <dbReference type="ChEBI" id="CHEBI:17976"/>
        <dbReference type="EC" id="1.10.3.11"/>
    </reaction>
</comment>
<proteinExistence type="inferred from homology"/>
<name>A0A9D4UFC8_ADICA</name>
<dbReference type="InterPro" id="IPR038659">
    <property type="entry name" value="AOX_sf"/>
</dbReference>
<accession>A0A9D4UFC8</accession>
<dbReference type="PANTHER" id="PTHR31803:SF19">
    <property type="entry name" value="UBIQUINOL OXIDASE"/>
    <property type="match status" value="1"/>
</dbReference>
<dbReference type="GO" id="GO:0098803">
    <property type="term" value="C:respiratory chain complex"/>
    <property type="evidence" value="ECO:0007669"/>
    <property type="project" value="UniProtKB-UniRule"/>
</dbReference>
<evidence type="ECO:0000256" key="9">
    <source>
        <dbReference type="ARBA" id="ARBA00022989"/>
    </source>
</evidence>